<comment type="caution">
    <text evidence="1">The sequence shown here is derived from an EMBL/GenBank/DDBJ whole genome shotgun (WGS) entry which is preliminary data.</text>
</comment>
<protein>
    <submittedName>
        <fullName evidence="1">Uncharacterized protein</fullName>
    </submittedName>
</protein>
<evidence type="ECO:0000313" key="1">
    <source>
        <dbReference type="EMBL" id="KAK7372551.1"/>
    </source>
</evidence>
<dbReference type="Proteomes" id="UP001374584">
    <property type="component" value="Unassembled WGS sequence"/>
</dbReference>
<organism evidence="1 2">
    <name type="scientific">Phaseolus coccineus</name>
    <name type="common">Scarlet runner bean</name>
    <name type="synonym">Phaseolus multiflorus</name>
    <dbReference type="NCBI Taxonomy" id="3886"/>
    <lineage>
        <taxon>Eukaryota</taxon>
        <taxon>Viridiplantae</taxon>
        <taxon>Streptophyta</taxon>
        <taxon>Embryophyta</taxon>
        <taxon>Tracheophyta</taxon>
        <taxon>Spermatophyta</taxon>
        <taxon>Magnoliopsida</taxon>
        <taxon>eudicotyledons</taxon>
        <taxon>Gunneridae</taxon>
        <taxon>Pentapetalae</taxon>
        <taxon>rosids</taxon>
        <taxon>fabids</taxon>
        <taxon>Fabales</taxon>
        <taxon>Fabaceae</taxon>
        <taxon>Papilionoideae</taxon>
        <taxon>50 kb inversion clade</taxon>
        <taxon>NPAAA clade</taxon>
        <taxon>indigoferoid/millettioid clade</taxon>
        <taxon>Phaseoleae</taxon>
        <taxon>Phaseolus</taxon>
    </lineage>
</organism>
<proteinExistence type="predicted"/>
<reference evidence="1 2" key="1">
    <citation type="submission" date="2024-01" db="EMBL/GenBank/DDBJ databases">
        <title>The genomes of 5 underutilized Papilionoideae crops provide insights into root nodulation and disease resistanc.</title>
        <authorList>
            <person name="Jiang F."/>
        </authorList>
    </citation>
    <scope>NUCLEOTIDE SEQUENCE [LARGE SCALE GENOMIC DNA]</scope>
    <source>
        <strain evidence="1">JINMINGXINNONG_FW02</strain>
        <tissue evidence="1">Leaves</tissue>
    </source>
</reference>
<gene>
    <name evidence="1" type="ORF">VNO80_05933</name>
</gene>
<accession>A0AAN9NH63</accession>
<name>A0AAN9NH63_PHACN</name>
<dbReference type="AlphaFoldDB" id="A0AAN9NH63"/>
<keyword evidence="2" id="KW-1185">Reference proteome</keyword>
<evidence type="ECO:0000313" key="2">
    <source>
        <dbReference type="Proteomes" id="UP001374584"/>
    </source>
</evidence>
<sequence>MKQGIECSQVVVEKAAKAIRGNNEKAQNGRERETVHGYVMISTARKCSTVNKGSRNSSLVSTTKEANQDGHKHSLILSCRWGQEEVVKGIRVFLVGSGSLINSTGDVLRRQCWMKDLEDEFVPS</sequence>
<dbReference type="EMBL" id="JAYMYR010000003">
    <property type="protein sequence ID" value="KAK7372551.1"/>
    <property type="molecule type" value="Genomic_DNA"/>
</dbReference>